<protein>
    <submittedName>
        <fullName evidence="3">Uncharacterized protein</fullName>
    </submittedName>
</protein>
<evidence type="ECO:0000313" key="3">
    <source>
        <dbReference type="EMBL" id="QEM11158.1"/>
    </source>
</evidence>
<reference evidence="3" key="1">
    <citation type="submission" date="2019-08" db="EMBL/GenBank/DDBJ databases">
        <title>Comparative genome analysis confer to the adaptation heavy metal polluted environment.</title>
        <authorList>
            <person name="Li Y."/>
        </authorList>
    </citation>
    <scope>NUCLEOTIDE SEQUENCE [LARGE SCALE GENOMIC DNA]</scope>
    <source>
        <strain evidence="3">P1</strain>
    </source>
</reference>
<dbReference type="KEGG" id="mrub:DEO27_014385"/>
<keyword evidence="2" id="KW-0812">Transmembrane</keyword>
<sequence length="135" mass="14443">MKDVTPRTIIAYVIIGTYTCLTVVAVIYPVLGIRSFDLEKFSAYFSKISGAFTGLVGVIIGYYFGKSDSNQTGSTGPEAGLSSPTPPNPTVPQPTPEQPVSPVPESGSPYSVFDEDQQTTNERRSSNENDMLAGI</sequence>
<proteinExistence type="predicted"/>
<name>A0A5C1I1G9_9SPHI</name>
<organism evidence="3 4">
    <name type="scientific">Mucilaginibacter rubeus</name>
    <dbReference type="NCBI Taxonomy" id="2027860"/>
    <lineage>
        <taxon>Bacteria</taxon>
        <taxon>Pseudomonadati</taxon>
        <taxon>Bacteroidota</taxon>
        <taxon>Sphingobacteriia</taxon>
        <taxon>Sphingobacteriales</taxon>
        <taxon>Sphingobacteriaceae</taxon>
        <taxon>Mucilaginibacter</taxon>
    </lineage>
</organism>
<dbReference type="Proteomes" id="UP000251402">
    <property type="component" value="Chromosome"/>
</dbReference>
<feature type="region of interest" description="Disordered" evidence="1">
    <location>
        <begin position="71"/>
        <end position="135"/>
    </location>
</feature>
<dbReference type="EMBL" id="CP043450">
    <property type="protein sequence ID" value="QEM11158.1"/>
    <property type="molecule type" value="Genomic_DNA"/>
</dbReference>
<feature type="transmembrane region" description="Helical" evidence="2">
    <location>
        <begin position="9"/>
        <end position="31"/>
    </location>
</feature>
<gene>
    <name evidence="3" type="ORF">DEO27_014385</name>
</gene>
<keyword evidence="4" id="KW-1185">Reference proteome</keyword>
<evidence type="ECO:0000313" key="4">
    <source>
        <dbReference type="Proteomes" id="UP000251402"/>
    </source>
</evidence>
<dbReference type="RefSeq" id="WP_112573701.1">
    <property type="nucleotide sequence ID" value="NZ_CP043450.1"/>
</dbReference>
<feature type="transmembrane region" description="Helical" evidence="2">
    <location>
        <begin position="43"/>
        <end position="64"/>
    </location>
</feature>
<evidence type="ECO:0000256" key="1">
    <source>
        <dbReference type="SAM" id="MobiDB-lite"/>
    </source>
</evidence>
<feature type="compositionally biased region" description="Pro residues" evidence="1">
    <location>
        <begin position="84"/>
        <end position="102"/>
    </location>
</feature>
<dbReference type="AlphaFoldDB" id="A0A5C1I1G9"/>
<evidence type="ECO:0000256" key="2">
    <source>
        <dbReference type="SAM" id="Phobius"/>
    </source>
</evidence>
<accession>A0A5C1I1G9</accession>
<keyword evidence="2" id="KW-0472">Membrane</keyword>
<keyword evidence="2" id="KW-1133">Transmembrane helix</keyword>